<proteinExistence type="predicted"/>
<evidence type="ECO:0000313" key="1">
    <source>
        <dbReference type="EMBL" id="EUD63066.1"/>
    </source>
</evidence>
<dbReference type="GeneID" id="20041123"/>
<evidence type="ECO:0000313" key="2">
    <source>
        <dbReference type="Proteomes" id="UP000030640"/>
    </source>
</evidence>
<dbReference type="RefSeq" id="XP_008819642.1">
    <property type="nucleotide sequence ID" value="XM_008821420.1"/>
</dbReference>
<feature type="non-terminal residue" evidence="1">
    <location>
        <position position="1"/>
    </location>
</feature>
<protein>
    <submittedName>
        <fullName evidence="1">Uncharacterized protein</fullName>
    </submittedName>
</protein>
<dbReference type="AlphaFoldDB" id="W7AES4"/>
<dbReference type="VEuPathDB" id="PlasmoDB:C922_05849"/>
<organism evidence="1 2">
    <name type="scientific">Plasmodium inui San Antonio 1</name>
    <dbReference type="NCBI Taxonomy" id="1237626"/>
    <lineage>
        <taxon>Eukaryota</taxon>
        <taxon>Sar</taxon>
        <taxon>Alveolata</taxon>
        <taxon>Apicomplexa</taxon>
        <taxon>Aconoidasida</taxon>
        <taxon>Haemosporida</taxon>
        <taxon>Plasmodiidae</taxon>
        <taxon>Plasmodium</taxon>
        <taxon>Plasmodium (Plasmodium)</taxon>
    </lineage>
</organism>
<dbReference type="Proteomes" id="UP000030640">
    <property type="component" value="Unassembled WGS sequence"/>
</dbReference>
<dbReference type="EMBL" id="KI965699">
    <property type="protein sequence ID" value="EUD63066.1"/>
    <property type="molecule type" value="Genomic_DNA"/>
</dbReference>
<gene>
    <name evidence="1" type="ORF">C922_05849</name>
</gene>
<sequence>ENVMSESDQLNEKRQTPFIQRRGSVFGNSVSKQHIKMKQYIPDSSFHKLMRLYDKDTAEHVIYETTNNNA</sequence>
<keyword evidence="2" id="KW-1185">Reference proteome</keyword>
<accession>W7AES4</accession>
<name>W7AES4_9APIC</name>
<reference evidence="1 2" key="1">
    <citation type="submission" date="2013-02" db="EMBL/GenBank/DDBJ databases">
        <title>The Genome Sequence of Plasmodium inui San Antonio 1.</title>
        <authorList>
            <consortium name="The Broad Institute Genome Sequencing Platform"/>
            <consortium name="The Broad Institute Genome Sequencing Center for Infectious Disease"/>
            <person name="Neafsey D."/>
            <person name="Cheeseman I."/>
            <person name="Volkman S."/>
            <person name="Adams J."/>
            <person name="Walker B."/>
            <person name="Young S.K."/>
            <person name="Zeng Q."/>
            <person name="Gargeya S."/>
            <person name="Fitzgerald M."/>
            <person name="Haas B."/>
            <person name="Abouelleil A."/>
            <person name="Alvarado L."/>
            <person name="Arachchi H.M."/>
            <person name="Berlin A.M."/>
            <person name="Chapman S.B."/>
            <person name="Dewar J."/>
            <person name="Goldberg J."/>
            <person name="Griggs A."/>
            <person name="Gujja S."/>
            <person name="Hansen M."/>
            <person name="Howarth C."/>
            <person name="Imamovic A."/>
            <person name="Larimer J."/>
            <person name="McCowan C."/>
            <person name="Murphy C."/>
            <person name="Neiman D."/>
            <person name="Pearson M."/>
            <person name="Priest M."/>
            <person name="Roberts A."/>
            <person name="Saif S."/>
            <person name="Shea T."/>
            <person name="Sisk P."/>
            <person name="Sykes S."/>
            <person name="Wortman J."/>
            <person name="Nusbaum C."/>
            <person name="Birren B."/>
        </authorList>
    </citation>
    <scope>NUCLEOTIDE SEQUENCE [LARGE SCALE GENOMIC DNA]</scope>
    <source>
        <strain evidence="1 2">San Antonio 1</strain>
    </source>
</reference>